<dbReference type="InterPro" id="IPR035979">
    <property type="entry name" value="RBD_domain_sf"/>
</dbReference>
<evidence type="ECO:0000313" key="5">
    <source>
        <dbReference type="EMBL" id="OEL25986.1"/>
    </source>
</evidence>
<dbReference type="Proteomes" id="UP000095767">
    <property type="component" value="Unassembled WGS sequence"/>
</dbReference>
<dbReference type="InterPro" id="IPR012677">
    <property type="entry name" value="Nucleotide-bd_a/b_plait_sf"/>
</dbReference>
<gene>
    <name evidence="5" type="ORF">BAE44_0012995</name>
</gene>
<dbReference type="EMBL" id="LWDX02035777">
    <property type="protein sequence ID" value="OEL25986.1"/>
    <property type="molecule type" value="Genomic_DNA"/>
</dbReference>
<proteinExistence type="predicted"/>
<feature type="region of interest" description="Disordered" evidence="3">
    <location>
        <begin position="1"/>
        <end position="42"/>
    </location>
</feature>
<dbReference type="Pfam" id="PF00076">
    <property type="entry name" value="RRM_1"/>
    <property type="match status" value="2"/>
</dbReference>
<reference evidence="5 6" key="1">
    <citation type="submission" date="2016-09" db="EMBL/GenBank/DDBJ databases">
        <title>The draft genome of Dichanthelium oligosanthes: A C3 panicoid grass species.</title>
        <authorList>
            <person name="Studer A.J."/>
            <person name="Schnable J.C."/>
            <person name="Brutnell T.P."/>
        </authorList>
    </citation>
    <scope>NUCLEOTIDE SEQUENCE [LARGE SCALE GENOMIC DNA]</scope>
    <source>
        <strain evidence="6">cv. Kellogg 1175</strain>
        <tissue evidence="5">Leaf</tissue>
    </source>
</reference>
<comment type="caution">
    <text evidence="5">The sequence shown here is derived from an EMBL/GenBank/DDBJ whole genome shotgun (WGS) entry which is preliminary data.</text>
</comment>
<feature type="compositionally biased region" description="Basic and acidic residues" evidence="3">
    <location>
        <begin position="19"/>
        <end position="34"/>
    </location>
</feature>
<dbReference type="PROSITE" id="PS50102">
    <property type="entry name" value="RRM"/>
    <property type="match status" value="2"/>
</dbReference>
<dbReference type="SUPFAM" id="SSF54928">
    <property type="entry name" value="RNA-binding domain, RBD"/>
    <property type="match status" value="1"/>
</dbReference>
<dbReference type="PANTHER" id="PTHR10352">
    <property type="entry name" value="EUKARYOTIC TRANSLATION INITIATION FACTOR 3 SUBUNIT G"/>
    <property type="match status" value="1"/>
</dbReference>
<dbReference type="InterPro" id="IPR000504">
    <property type="entry name" value="RRM_dom"/>
</dbReference>
<keyword evidence="6" id="KW-1185">Reference proteome</keyword>
<dbReference type="GO" id="GO:0003723">
    <property type="term" value="F:RNA binding"/>
    <property type="evidence" value="ECO:0007669"/>
    <property type="project" value="UniProtKB-UniRule"/>
</dbReference>
<evidence type="ECO:0000256" key="2">
    <source>
        <dbReference type="PROSITE-ProRule" id="PRU00176"/>
    </source>
</evidence>
<dbReference type="OrthoDB" id="1749473at2759"/>
<accession>A0A1E5VLI6</accession>
<dbReference type="STRING" id="888268.A0A1E5VLI6"/>
<evidence type="ECO:0000256" key="3">
    <source>
        <dbReference type="SAM" id="MobiDB-lite"/>
    </source>
</evidence>
<keyword evidence="1 2" id="KW-0694">RNA-binding</keyword>
<evidence type="ECO:0000313" key="6">
    <source>
        <dbReference type="Proteomes" id="UP000095767"/>
    </source>
</evidence>
<dbReference type="Gene3D" id="3.30.70.330">
    <property type="match status" value="2"/>
</dbReference>
<evidence type="ECO:0000256" key="1">
    <source>
        <dbReference type="ARBA" id="ARBA00022884"/>
    </source>
</evidence>
<evidence type="ECO:0000259" key="4">
    <source>
        <dbReference type="PROSITE" id="PS50102"/>
    </source>
</evidence>
<organism evidence="5 6">
    <name type="scientific">Dichanthelium oligosanthes</name>
    <dbReference type="NCBI Taxonomy" id="888268"/>
    <lineage>
        <taxon>Eukaryota</taxon>
        <taxon>Viridiplantae</taxon>
        <taxon>Streptophyta</taxon>
        <taxon>Embryophyta</taxon>
        <taxon>Tracheophyta</taxon>
        <taxon>Spermatophyta</taxon>
        <taxon>Magnoliopsida</taxon>
        <taxon>Liliopsida</taxon>
        <taxon>Poales</taxon>
        <taxon>Poaceae</taxon>
        <taxon>PACMAD clade</taxon>
        <taxon>Panicoideae</taxon>
        <taxon>Panicodae</taxon>
        <taxon>Paniceae</taxon>
        <taxon>Dichantheliinae</taxon>
        <taxon>Dichanthelium</taxon>
    </lineage>
</organism>
<dbReference type="AlphaFoldDB" id="A0A1E5VLI6"/>
<dbReference type="SMART" id="SM00360">
    <property type="entry name" value="RRM"/>
    <property type="match status" value="2"/>
</dbReference>
<feature type="domain" description="RRM" evidence="4">
    <location>
        <begin position="133"/>
        <end position="211"/>
    </location>
</feature>
<protein>
    <recommendedName>
        <fullName evidence="4">RRM domain-containing protein</fullName>
    </recommendedName>
</protein>
<sequence>MDGSPPAADRASPRICPVCRHDPDPGRRRSDGDSAVRVTNLPEDTREPDLYDLFAPFGILDRVLLSSSAAAENEKPGSVGRFGIIEFEQVEDAEQAISWLDGDDYGGRVLRVEWVEPFVPPPICASCLRDAETFIRVSNLSEGTCERDLYNLACPFGCISRLHLAVDEESGSVRQWGAVEFDDRDDAEQAVRWLNGHVYDDLVLRVEGPLKLRSSDLGAGDLESTTFI</sequence>
<name>A0A1E5VLI6_9POAL</name>
<feature type="domain" description="RRM" evidence="4">
    <location>
        <begin position="34"/>
        <end position="117"/>
    </location>
</feature>